<dbReference type="GO" id="GO:0046982">
    <property type="term" value="F:protein heterodimerization activity"/>
    <property type="evidence" value="ECO:0007669"/>
    <property type="project" value="EnsemblPlants"/>
</dbReference>
<accession>A0A7N0VJQ6</accession>
<evidence type="ECO:0008006" key="10">
    <source>
        <dbReference type="Google" id="ProtNLM"/>
    </source>
</evidence>
<dbReference type="Gene3D" id="3.30.40.10">
    <property type="entry name" value="Zinc/RING finger domain, C3HC4 (zinc finger)"/>
    <property type="match status" value="1"/>
</dbReference>
<dbReference type="Gramene" id="Kaladp0872s0021.1.v1.1">
    <property type="protein sequence ID" value="Kaladp0872s0021.1.v1.1"/>
    <property type="gene ID" value="Kaladp0872s0021.v1.1"/>
</dbReference>
<keyword evidence="3" id="KW-0862">Zinc</keyword>
<proteinExistence type="predicted"/>
<evidence type="ECO:0000259" key="6">
    <source>
        <dbReference type="PROSITE" id="PS50089"/>
    </source>
</evidence>
<dbReference type="PANTHER" id="PTHR24007">
    <property type="entry name" value="BRCA1-ASSOCIATED PROTEIN"/>
    <property type="match status" value="1"/>
</dbReference>
<dbReference type="FunFam" id="3.30.40.10:FF:000555">
    <property type="entry name" value="Zinc finger (Ubiquitin-hydrolase) domain-containing protein"/>
    <property type="match status" value="1"/>
</dbReference>
<organism evidence="8 9">
    <name type="scientific">Kalanchoe fedtschenkoi</name>
    <name type="common">Lavender scallops</name>
    <name type="synonym">South American air plant</name>
    <dbReference type="NCBI Taxonomy" id="63787"/>
    <lineage>
        <taxon>Eukaryota</taxon>
        <taxon>Viridiplantae</taxon>
        <taxon>Streptophyta</taxon>
        <taxon>Embryophyta</taxon>
        <taxon>Tracheophyta</taxon>
        <taxon>Spermatophyta</taxon>
        <taxon>Magnoliopsida</taxon>
        <taxon>eudicotyledons</taxon>
        <taxon>Gunneridae</taxon>
        <taxon>Pentapetalae</taxon>
        <taxon>Saxifragales</taxon>
        <taxon>Crassulaceae</taxon>
        <taxon>Kalanchoe</taxon>
    </lineage>
</organism>
<evidence type="ECO:0000313" key="9">
    <source>
        <dbReference type="Proteomes" id="UP000594263"/>
    </source>
</evidence>
<dbReference type="PROSITE" id="PS50271">
    <property type="entry name" value="ZF_UBP"/>
    <property type="match status" value="1"/>
</dbReference>
<dbReference type="PROSITE" id="PS50089">
    <property type="entry name" value="ZF_RING_2"/>
    <property type="match status" value="1"/>
</dbReference>
<dbReference type="InterPro" id="IPR047243">
    <property type="entry name" value="RING-H2_BRAP2"/>
</dbReference>
<evidence type="ECO:0000313" key="8">
    <source>
        <dbReference type="EnsemblPlants" id="Kaladp0872s0021.1.v1.1"/>
    </source>
</evidence>
<dbReference type="Proteomes" id="UP000594263">
    <property type="component" value="Unplaced"/>
</dbReference>
<sequence length="501" mass="57173">MDWGDETSNLRQIAEMFSLVVHTVDEKQPLSPEWTPDFELSPNFAQLRGAVHLFRTIARHHHHHHHATTSSPTPTPNPNPNPTLLFVVAVPNYLSSFDLIRFFTSHLHHISHLLLIRNDAMEDRYSVLISFADQLKADEFYASFDGRRFSHTETEVCHILPLQSVQYTDNDKAAASSPEGCTELPTCPVCLERLDQDTSGIQTALCDHSFQCSCISKWTHLSCQVCRFCQQQDDKPSCVDCKTTEDLWVCVICGFVGCGRYKEGHAFRHWKETEHCYSLHLETQRVWDYAGDTYVHRLNQSKTDGKWTGKNLCCTSNEGDCGNCGFQEDSGYSGVLHSSKVEAIVDEYNRLLATQLETQRQHYETLILEAKCKRESIVLEAVEKAVSSKSQDIHSQLEKCFREKKAVGDMNQELIKNQENMRTQVKGMEEREMLSLKLKDEQIIDLEEQIRDLTVYIEAQKTIGSISQSDDIKGGTVLPVPNKDVSASRNKKLNKSNRWRT</sequence>
<dbReference type="GO" id="GO:0016567">
    <property type="term" value="P:protein ubiquitination"/>
    <property type="evidence" value="ECO:0007669"/>
    <property type="project" value="TreeGrafter"/>
</dbReference>
<feature type="region of interest" description="Disordered" evidence="5">
    <location>
        <begin position="468"/>
        <end position="501"/>
    </location>
</feature>
<dbReference type="GO" id="GO:0061630">
    <property type="term" value="F:ubiquitin protein ligase activity"/>
    <property type="evidence" value="ECO:0007669"/>
    <property type="project" value="TreeGrafter"/>
</dbReference>
<evidence type="ECO:0000256" key="5">
    <source>
        <dbReference type="SAM" id="MobiDB-lite"/>
    </source>
</evidence>
<name>A0A7N0VJQ6_KALFE</name>
<dbReference type="Pfam" id="PF02148">
    <property type="entry name" value="zf-UBP"/>
    <property type="match status" value="1"/>
</dbReference>
<dbReference type="GO" id="GO:0005737">
    <property type="term" value="C:cytoplasm"/>
    <property type="evidence" value="ECO:0007669"/>
    <property type="project" value="TreeGrafter"/>
</dbReference>
<evidence type="ECO:0000256" key="4">
    <source>
        <dbReference type="PROSITE-ProRule" id="PRU00502"/>
    </source>
</evidence>
<dbReference type="GO" id="GO:0007265">
    <property type="term" value="P:Ras protein signal transduction"/>
    <property type="evidence" value="ECO:0007669"/>
    <property type="project" value="TreeGrafter"/>
</dbReference>
<dbReference type="PANTHER" id="PTHR24007:SF10">
    <property type="entry name" value="BRAP2 RING ZNF UBP DOMAIN-CONTAINING PROTEIN 1"/>
    <property type="match status" value="1"/>
</dbReference>
<dbReference type="Pfam" id="PF07576">
    <property type="entry name" value="BRAP2"/>
    <property type="match status" value="1"/>
</dbReference>
<dbReference type="OMA" id="YIEHASD"/>
<dbReference type="AlphaFoldDB" id="A0A7N0VJQ6"/>
<feature type="domain" description="RING-type" evidence="6">
    <location>
        <begin position="187"/>
        <end position="227"/>
    </location>
</feature>
<dbReference type="SUPFAM" id="SSF57850">
    <property type="entry name" value="RING/U-box"/>
    <property type="match status" value="1"/>
</dbReference>
<dbReference type="InterPro" id="IPR001841">
    <property type="entry name" value="Znf_RING"/>
</dbReference>
<evidence type="ECO:0000256" key="2">
    <source>
        <dbReference type="ARBA" id="ARBA00022771"/>
    </source>
</evidence>
<dbReference type="InterPro" id="IPR011422">
    <property type="entry name" value="BRAP2/ETP1_RRM"/>
</dbReference>
<evidence type="ECO:0000256" key="3">
    <source>
        <dbReference type="ARBA" id="ARBA00022833"/>
    </source>
</evidence>
<evidence type="ECO:0000256" key="1">
    <source>
        <dbReference type="ARBA" id="ARBA00022723"/>
    </source>
</evidence>
<feature type="domain" description="UBP-type" evidence="7">
    <location>
        <begin position="221"/>
        <end position="314"/>
    </location>
</feature>
<dbReference type="SMART" id="SM00290">
    <property type="entry name" value="ZnF_UBP"/>
    <property type="match status" value="1"/>
</dbReference>
<feature type="compositionally biased region" description="Basic residues" evidence="5">
    <location>
        <begin position="489"/>
        <end position="501"/>
    </location>
</feature>
<dbReference type="CDD" id="cd16457">
    <property type="entry name" value="RING-H2_BRAP2"/>
    <property type="match status" value="1"/>
</dbReference>
<dbReference type="EnsemblPlants" id="Kaladp0872s0021.1.v1.1">
    <property type="protein sequence ID" value="Kaladp0872s0021.1.v1.1"/>
    <property type="gene ID" value="Kaladp0872s0021.v1.1"/>
</dbReference>
<evidence type="ECO:0000259" key="7">
    <source>
        <dbReference type="PROSITE" id="PS50271"/>
    </source>
</evidence>
<dbReference type="GO" id="GO:0008270">
    <property type="term" value="F:zinc ion binding"/>
    <property type="evidence" value="ECO:0007669"/>
    <property type="project" value="UniProtKB-KW"/>
</dbReference>
<keyword evidence="2 4" id="KW-0863">Zinc-finger</keyword>
<reference evidence="8" key="1">
    <citation type="submission" date="2021-01" db="UniProtKB">
        <authorList>
            <consortium name="EnsemblPlants"/>
        </authorList>
    </citation>
    <scope>IDENTIFICATION</scope>
</reference>
<dbReference type="GO" id="GO:0010029">
    <property type="term" value="P:regulation of seed germination"/>
    <property type="evidence" value="ECO:0007669"/>
    <property type="project" value="EnsemblPlants"/>
</dbReference>
<dbReference type="InterPro" id="IPR013083">
    <property type="entry name" value="Znf_RING/FYVE/PHD"/>
</dbReference>
<dbReference type="InterPro" id="IPR001607">
    <property type="entry name" value="Znf_UBP"/>
</dbReference>
<keyword evidence="1" id="KW-0479">Metal-binding</keyword>
<protein>
    <recommendedName>
        <fullName evidence="10">BRCA1-associated protein</fullName>
    </recommendedName>
</protein>
<keyword evidence="9" id="KW-1185">Reference proteome</keyword>